<reference evidence="2" key="1">
    <citation type="submission" date="2019-12" db="EMBL/GenBank/DDBJ databases">
        <title>Comparative genomics gives insights into the taxonomy of the Azoarcus-Aromatoleum group and reveals separate origins of nif in the plant-associated Azoarcus and non-plant-associated Aromatoleum sub-groups.</title>
        <authorList>
            <person name="Lafos M."/>
            <person name="Maluk M."/>
            <person name="Batista M."/>
            <person name="Junghare M."/>
            <person name="Carmona M."/>
            <person name="Faoro H."/>
            <person name="Cruz L.M."/>
            <person name="Battistoni F."/>
            <person name="De Souza E."/>
            <person name="Pedrosa F."/>
            <person name="Chen W.-M."/>
            <person name="Poole P.S."/>
            <person name="Dixon R.A."/>
            <person name="James E.K."/>
        </authorList>
    </citation>
    <scope>NUCLEOTIDE SEQUENCE</scope>
    <source>
        <strain evidence="2">U120</strain>
    </source>
</reference>
<keyword evidence="3" id="KW-1185">Reference proteome</keyword>
<name>A0ABX1N166_9RHOO</name>
<dbReference type="CDD" id="cd15482">
    <property type="entry name" value="Sialidase_non-viral"/>
    <property type="match status" value="1"/>
</dbReference>
<gene>
    <name evidence="2" type="ORF">GO608_03025</name>
</gene>
<organism evidence="2 3">
    <name type="scientific">Aromatoleum buckelii</name>
    <dbReference type="NCBI Taxonomy" id="200254"/>
    <lineage>
        <taxon>Bacteria</taxon>
        <taxon>Pseudomonadati</taxon>
        <taxon>Pseudomonadota</taxon>
        <taxon>Betaproteobacteria</taxon>
        <taxon>Rhodocyclales</taxon>
        <taxon>Rhodocyclaceae</taxon>
        <taxon>Aromatoleum</taxon>
    </lineage>
</organism>
<protein>
    <submittedName>
        <fullName evidence="2">Exo-alpha-sialidase</fullName>
    </submittedName>
</protein>
<dbReference type="Gene3D" id="2.120.10.10">
    <property type="match status" value="1"/>
</dbReference>
<feature type="chain" id="PRO_5045971674" evidence="1">
    <location>
        <begin position="39"/>
        <end position="412"/>
    </location>
</feature>
<evidence type="ECO:0000256" key="1">
    <source>
        <dbReference type="SAM" id="SignalP"/>
    </source>
</evidence>
<feature type="signal peptide" evidence="1">
    <location>
        <begin position="1"/>
        <end position="38"/>
    </location>
</feature>
<dbReference type="EMBL" id="WTVH01000003">
    <property type="protein sequence ID" value="NMF92304.1"/>
    <property type="molecule type" value="Genomic_DNA"/>
</dbReference>
<dbReference type="SUPFAM" id="SSF50939">
    <property type="entry name" value="Sialidases"/>
    <property type="match status" value="1"/>
</dbReference>
<proteinExistence type="predicted"/>
<accession>A0ABX1N166</accession>
<keyword evidence="1" id="KW-0732">Signal</keyword>
<sequence length="412" mass="44399">MGAGNGEGAAMTMKRKGRVGRFVAMMLLALGCATGAFAQHADHAAGKTAAVRPAKPELGTSAAFGPDGVLYAVSKDGQHVVLQRSADAGASWDAPVTVNAEPEAISADGENRPKIAFAPDGSVLVSWTRPLAKPFTGEIRFARADTGQGFGAPITVHRDRQEITHRFETMTVSGSGQVVLAWIDKRDLEAAQGAKRDYRGAAIYAAVSDDGGRTFRPEVKVGDHSCECCRIAIANDVDGLPLMLWRHVFEPNERDHALAKLGHDGTPGPVARATFDHWRVDACPHHGPSLAVFGDGTRHAVWFNEKDGEGRVFYGRLKEGRVEGQRTVGGERAAHADIAVGGERVAIVWKEFDGERTQLRAEVSDDNGGQFRSLSLAATEGASDQPRVIRRGAELLAFWRTRNEGMKGYWLR</sequence>
<dbReference type="InterPro" id="IPR036278">
    <property type="entry name" value="Sialidase_sf"/>
</dbReference>
<evidence type="ECO:0000313" key="2">
    <source>
        <dbReference type="EMBL" id="NMF92304.1"/>
    </source>
</evidence>
<comment type="caution">
    <text evidence="2">The sequence shown here is derived from an EMBL/GenBank/DDBJ whole genome shotgun (WGS) entry which is preliminary data.</text>
</comment>
<evidence type="ECO:0000313" key="3">
    <source>
        <dbReference type="Proteomes" id="UP000601990"/>
    </source>
</evidence>
<dbReference type="Proteomes" id="UP000601990">
    <property type="component" value="Unassembled WGS sequence"/>
</dbReference>